<proteinExistence type="predicted"/>
<accession>A0AAW9D1E9</accession>
<feature type="compositionally biased region" description="Low complexity" evidence="1">
    <location>
        <begin position="1"/>
        <end position="28"/>
    </location>
</feature>
<organism evidence="2 3">
    <name type="scientific">Burkholderia thailandensis</name>
    <dbReference type="NCBI Taxonomy" id="57975"/>
    <lineage>
        <taxon>Bacteria</taxon>
        <taxon>Pseudomonadati</taxon>
        <taxon>Pseudomonadota</taxon>
        <taxon>Betaproteobacteria</taxon>
        <taxon>Burkholderiales</taxon>
        <taxon>Burkholderiaceae</taxon>
        <taxon>Burkholderia</taxon>
        <taxon>pseudomallei group</taxon>
    </lineage>
</organism>
<dbReference type="Gene3D" id="3.40.50.720">
    <property type="entry name" value="NAD(P)-binding Rossmann-like Domain"/>
    <property type="match status" value="1"/>
</dbReference>
<feature type="compositionally biased region" description="Basic residues" evidence="1">
    <location>
        <begin position="120"/>
        <end position="135"/>
    </location>
</feature>
<comment type="caution">
    <text evidence="2">The sequence shown here is derived from an EMBL/GenBank/DDBJ whole genome shotgun (WGS) entry which is preliminary data.</text>
</comment>
<dbReference type="EMBL" id="QXCT01000002">
    <property type="protein sequence ID" value="MDW9254809.1"/>
    <property type="molecule type" value="Genomic_DNA"/>
</dbReference>
<protein>
    <submittedName>
        <fullName evidence="2">NADH(P)-binding family protein</fullName>
    </submittedName>
</protein>
<gene>
    <name evidence="2" type="ORF">C7S16_4141</name>
</gene>
<evidence type="ECO:0000256" key="1">
    <source>
        <dbReference type="SAM" id="MobiDB-lite"/>
    </source>
</evidence>
<evidence type="ECO:0000313" key="3">
    <source>
        <dbReference type="Proteomes" id="UP001272137"/>
    </source>
</evidence>
<dbReference type="AlphaFoldDB" id="A0AAW9D1E9"/>
<reference evidence="2" key="1">
    <citation type="submission" date="2018-08" db="EMBL/GenBank/DDBJ databases">
        <title>Identification of Burkholderia cepacia strains that express a Burkholderia pseudomallei-like capsular polysaccharide.</title>
        <authorList>
            <person name="Burtnick M.N."/>
            <person name="Vongsouvath M."/>
            <person name="Newton P."/>
            <person name="Wuthiekanun V."/>
            <person name="Limmathurotsakul D."/>
            <person name="Brett P.J."/>
            <person name="Chantratita N."/>
            <person name="Dance D.A."/>
        </authorList>
    </citation>
    <scope>NUCLEOTIDE SEQUENCE</scope>
    <source>
        <strain evidence="2">SBXCC001</strain>
    </source>
</reference>
<dbReference type="Proteomes" id="UP001272137">
    <property type="component" value="Unassembled WGS sequence"/>
</dbReference>
<feature type="compositionally biased region" description="Basic and acidic residues" evidence="1">
    <location>
        <begin position="101"/>
        <end position="111"/>
    </location>
</feature>
<evidence type="ECO:0000313" key="2">
    <source>
        <dbReference type="EMBL" id="MDW9254809.1"/>
    </source>
</evidence>
<sequence length="157" mass="17277">MSSSWAGGARSKSRPASSSSIPRAPGRVQGRRARAPRRVDYLSSVQDLDWTFFSPAALIAPGERTGQFRTGAGKLIVDAQGNSKISAEDYAIGVRRRDRAEPLRPAGRDGRVLIAARTPHALRRRPRSRALRARRSRSDVRPVGRKRRRATQGRALG</sequence>
<name>A0AAW9D1E9_BURTH</name>
<feature type="region of interest" description="Disordered" evidence="1">
    <location>
        <begin position="1"/>
        <end position="37"/>
    </location>
</feature>
<feature type="region of interest" description="Disordered" evidence="1">
    <location>
        <begin position="101"/>
        <end position="157"/>
    </location>
</feature>